<dbReference type="AlphaFoldDB" id="A0A930BAH3"/>
<dbReference type="NCBIfam" id="TIGR00227">
    <property type="entry name" value="ribD_Cterm"/>
    <property type="match status" value="1"/>
</dbReference>
<keyword evidence="14 20" id="KW-0560">Oxidoreductase</keyword>
<comment type="similarity">
    <text evidence="6">In the C-terminal section; belongs to the HTP reductase family.</text>
</comment>
<evidence type="ECO:0000256" key="6">
    <source>
        <dbReference type="ARBA" id="ARBA00007417"/>
    </source>
</evidence>
<evidence type="ECO:0000256" key="2">
    <source>
        <dbReference type="ARBA" id="ARBA00002151"/>
    </source>
</evidence>
<name>A0A930BAH3_9FIRM</name>
<dbReference type="Gene3D" id="3.40.140.10">
    <property type="entry name" value="Cytidine Deaminase, domain 2"/>
    <property type="match status" value="1"/>
</dbReference>
<dbReference type="CDD" id="cd01284">
    <property type="entry name" value="Riboflavin_deaminase-reductase"/>
    <property type="match status" value="1"/>
</dbReference>
<dbReference type="Gene3D" id="3.40.430.10">
    <property type="entry name" value="Dihydrofolate Reductase, subunit A"/>
    <property type="match status" value="1"/>
</dbReference>
<evidence type="ECO:0000256" key="3">
    <source>
        <dbReference type="ARBA" id="ARBA00004882"/>
    </source>
</evidence>
<proteinExistence type="inferred from homology"/>
<evidence type="ECO:0000256" key="16">
    <source>
        <dbReference type="ARBA" id="ARBA00049861"/>
    </source>
</evidence>
<dbReference type="InterPro" id="IPR011549">
    <property type="entry name" value="RibD_C"/>
</dbReference>
<comment type="catalytic activity">
    <reaction evidence="17">
        <text>2,5-diamino-6-hydroxy-4-(5-phosphoribosylamino)-pyrimidine + H2O + H(+) = 5-amino-6-(5-phospho-D-ribosylamino)uracil + NH4(+)</text>
        <dbReference type="Rhea" id="RHEA:21868"/>
        <dbReference type="ChEBI" id="CHEBI:15377"/>
        <dbReference type="ChEBI" id="CHEBI:15378"/>
        <dbReference type="ChEBI" id="CHEBI:28938"/>
        <dbReference type="ChEBI" id="CHEBI:58453"/>
        <dbReference type="ChEBI" id="CHEBI:58614"/>
        <dbReference type="EC" id="3.5.4.26"/>
    </reaction>
</comment>
<keyword evidence="12" id="KW-0862">Zinc</keyword>
<dbReference type="EMBL" id="JABZMK010000021">
    <property type="protein sequence ID" value="MBF1129370.1"/>
    <property type="molecule type" value="Genomic_DNA"/>
</dbReference>
<comment type="catalytic activity">
    <reaction evidence="16">
        <text>5-amino-6-(5-phospho-D-ribitylamino)uracil + NADP(+) = 5-amino-6-(5-phospho-D-ribosylamino)uracil + NADPH + H(+)</text>
        <dbReference type="Rhea" id="RHEA:17845"/>
        <dbReference type="ChEBI" id="CHEBI:15378"/>
        <dbReference type="ChEBI" id="CHEBI:57783"/>
        <dbReference type="ChEBI" id="CHEBI:58349"/>
        <dbReference type="ChEBI" id="CHEBI:58421"/>
        <dbReference type="ChEBI" id="CHEBI:58453"/>
        <dbReference type="EC" id="1.1.1.193"/>
    </reaction>
</comment>
<dbReference type="InterPro" id="IPR024072">
    <property type="entry name" value="DHFR-like_dom_sf"/>
</dbReference>
<evidence type="ECO:0000256" key="13">
    <source>
        <dbReference type="ARBA" id="ARBA00022857"/>
    </source>
</evidence>
<evidence type="ECO:0000256" key="5">
    <source>
        <dbReference type="ARBA" id="ARBA00005259"/>
    </source>
</evidence>
<evidence type="ECO:0000256" key="9">
    <source>
        <dbReference type="ARBA" id="ARBA00019930"/>
    </source>
</evidence>
<sequence>MRIDDDKKFMARALELAANGMGHTRPNPMVGAVLVKDGEIIGEGWHEFYGGPHAEVNAFADCRADPAGATLYVTLEPCCHYGKTPPCADLIASKNLERVVVAMQDPNPLVSGKGIRKLKDAGIFVTTGVMEKEAQVLNEVFMKFITEKKPFVLYKSAVSMDGKTACHTGKSQWISSEESREEVRTLRGLYAAVMAGAGTIAADDPLLTARTEGLEDPVRIIADGKLSVSMESRVFGGDSRVIVLTTSSAEPEKVKALQSKGIEVIFADSDTEGCVDLEAAMIGLAVKGIDSILLEGGAETAAAAFEAGIVDKIRFYMAPILIGGKDAPGAIGGTGAALIPEAVQLENIRTERSGVDLVVEGYVKKRKKVPAERPLPEKFKADISGKKGSTAVENEIRDREPKKMQEEIKEPAKMEKAAEKMAEAQEARLPEGQA</sequence>
<dbReference type="FunFam" id="3.40.140.10:FF:000025">
    <property type="entry name" value="Riboflavin biosynthesis protein RibD"/>
    <property type="match status" value="1"/>
</dbReference>
<dbReference type="PROSITE" id="PS51747">
    <property type="entry name" value="CYT_DCMP_DEAMINASES_2"/>
    <property type="match status" value="1"/>
</dbReference>
<dbReference type="GO" id="GO:0008835">
    <property type="term" value="F:diaminohydroxyphosphoribosylaminopyrimidine deaminase activity"/>
    <property type="evidence" value="ECO:0007669"/>
    <property type="project" value="UniProtKB-EC"/>
</dbReference>
<dbReference type="NCBIfam" id="TIGR00326">
    <property type="entry name" value="eubact_ribD"/>
    <property type="match status" value="1"/>
</dbReference>
<comment type="pathway">
    <text evidence="3">Cofactor biosynthesis; riboflavin biosynthesis; 5-amino-6-(D-ribitylamino)uracil from GTP: step 2/4.</text>
</comment>
<comment type="caution">
    <text evidence="20">The sequence shown here is derived from an EMBL/GenBank/DDBJ whole genome shotgun (WGS) entry which is preliminary data.</text>
</comment>
<dbReference type="GO" id="GO:0008703">
    <property type="term" value="F:5-amino-6-(5-phosphoribosylamino)uracil reductase activity"/>
    <property type="evidence" value="ECO:0007669"/>
    <property type="project" value="UniProtKB-EC"/>
</dbReference>
<keyword evidence="13" id="KW-0521">NADP</keyword>
<dbReference type="InterPro" id="IPR016193">
    <property type="entry name" value="Cytidine_deaminase-like"/>
</dbReference>
<reference evidence="20" key="1">
    <citation type="submission" date="2020-04" db="EMBL/GenBank/DDBJ databases">
        <title>Deep metagenomics examines the oral microbiome during advanced dental caries in children, revealing novel taxa and co-occurrences with host molecules.</title>
        <authorList>
            <person name="Baker J.L."/>
            <person name="Morton J.T."/>
            <person name="Dinis M."/>
            <person name="Alvarez R."/>
            <person name="Tran N.C."/>
            <person name="Knight R."/>
            <person name="Edlund A."/>
        </authorList>
    </citation>
    <scope>NUCLEOTIDE SEQUENCE</scope>
    <source>
        <strain evidence="20">JCVI_32_bin.14</strain>
    </source>
</reference>
<evidence type="ECO:0000256" key="8">
    <source>
        <dbReference type="ARBA" id="ARBA00013173"/>
    </source>
</evidence>
<evidence type="ECO:0000256" key="17">
    <source>
        <dbReference type="ARBA" id="ARBA00049886"/>
    </source>
</evidence>
<dbReference type="InterPro" id="IPR004794">
    <property type="entry name" value="Eubact_RibD"/>
</dbReference>
<dbReference type="Pfam" id="PF01872">
    <property type="entry name" value="RibD_C"/>
    <property type="match status" value="1"/>
</dbReference>
<dbReference type="InterPro" id="IPR050765">
    <property type="entry name" value="Riboflavin_Biosynth_HTPR"/>
</dbReference>
<dbReference type="SUPFAM" id="SSF53927">
    <property type="entry name" value="Cytidine deaminase-like"/>
    <property type="match status" value="1"/>
</dbReference>
<gene>
    <name evidence="20" type="primary">ribD</name>
    <name evidence="20" type="ORF">HXL70_04910</name>
</gene>
<evidence type="ECO:0000256" key="11">
    <source>
        <dbReference type="ARBA" id="ARBA00022801"/>
    </source>
</evidence>
<accession>A0A930BAH3</accession>
<dbReference type="GO" id="GO:0046872">
    <property type="term" value="F:metal ion binding"/>
    <property type="evidence" value="ECO:0007669"/>
    <property type="project" value="UniProtKB-KW"/>
</dbReference>
<organism evidence="20 21">
    <name type="scientific">Dialister invisus</name>
    <dbReference type="NCBI Taxonomy" id="218538"/>
    <lineage>
        <taxon>Bacteria</taxon>
        <taxon>Bacillati</taxon>
        <taxon>Bacillota</taxon>
        <taxon>Negativicutes</taxon>
        <taxon>Veillonellales</taxon>
        <taxon>Veillonellaceae</taxon>
        <taxon>Dialister</taxon>
    </lineage>
</organism>
<dbReference type="Proteomes" id="UP000757890">
    <property type="component" value="Unassembled WGS sequence"/>
</dbReference>
<evidence type="ECO:0000256" key="12">
    <source>
        <dbReference type="ARBA" id="ARBA00022833"/>
    </source>
</evidence>
<dbReference type="EC" id="1.1.1.193" evidence="8"/>
<dbReference type="InterPro" id="IPR002734">
    <property type="entry name" value="RibDG_C"/>
</dbReference>
<dbReference type="GO" id="GO:0050661">
    <property type="term" value="F:NADP binding"/>
    <property type="evidence" value="ECO:0007669"/>
    <property type="project" value="InterPro"/>
</dbReference>
<evidence type="ECO:0000256" key="15">
    <source>
        <dbReference type="ARBA" id="ARBA00023268"/>
    </source>
</evidence>
<dbReference type="GO" id="GO:0009231">
    <property type="term" value="P:riboflavin biosynthetic process"/>
    <property type="evidence" value="ECO:0007669"/>
    <property type="project" value="InterPro"/>
</dbReference>
<keyword evidence="15" id="KW-0511">Multifunctional enzyme</keyword>
<feature type="compositionally biased region" description="Basic and acidic residues" evidence="18">
    <location>
        <begin position="394"/>
        <end position="434"/>
    </location>
</feature>
<comment type="pathway">
    <text evidence="4">Cofactor biosynthesis; riboflavin biosynthesis; 5-amino-6-(D-ribitylamino)uracil from GTP: step 3/4.</text>
</comment>
<evidence type="ECO:0000256" key="1">
    <source>
        <dbReference type="ARBA" id="ARBA00001947"/>
    </source>
</evidence>
<evidence type="ECO:0000313" key="21">
    <source>
        <dbReference type="Proteomes" id="UP000757890"/>
    </source>
</evidence>
<keyword evidence="10" id="KW-0479">Metal-binding</keyword>
<dbReference type="InterPro" id="IPR002125">
    <property type="entry name" value="CMP_dCMP_dom"/>
</dbReference>
<comment type="cofactor">
    <cofactor evidence="1">
        <name>Zn(2+)</name>
        <dbReference type="ChEBI" id="CHEBI:29105"/>
    </cofactor>
</comment>
<keyword evidence="11 20" id="KW-0378">Hydrolase</keyword>
<comment type="function">
    <text evidence="2">Converts 2,5-diamino-6-(ribosylamino)-4(3h)-pyrimidinone 5'-phosphate into 5-amino-6-(ribosylamino)-2,4(1h,3h)-pyrimidinedione 5'-phosphate.</text>
</comment>
<evidence type="ECO:0000256" key="14">
    <source>
        <dbReference type="ARBA" id="ARBA00023002"/>
    </source>
</evidence>
<evidence type="ECO:0000259" key="19">
    <source>
        <dbReference type="PROSITE" id="PS51747"/>
    </source>
</evidence>
<evidence type="ECO:0000256" key="10">
    <source>
        <dbReference type="ARBA" id="ARBA00022723"/>
    </source>
</evidence>
<evidence type="ECO:0000313" key="20">
    <source>
        <dbReference type="EMBL" id="MBF1129370.1"/>
    </source>
</evidence>
<comment type="similarity">
    <text evidence="5">In the N-terminal section; belongs to the cytidine and deoxycytidylate deaminase family.</text>
</comment>
<evidence type="ECO:0000256" key="18">
    <source>
        <dbReference type="SAM" id="MobiDB-lite"/>
    </source>
</evidence>
<dbReference type="SUPFAM" id="SSF53597">
    <property type="entry name" value="Dihydrofolate reductase-like"/>
    <property type="match status" value="1"/>
</dbReference>
<dbReference type="EC" id="3.5.4.26" evidence="7"/>
<evidence type="ECO:0000256" key="7">
    <source>
        <dbReference type="ARBA" id="ARBA00012766"/>
    </source>
</evidence>
<dbReference type="Pfam" id="PF00383">
    <property type="entry name" value="dCMP_cyt_deam_1"/>
    <property type="match status" value="1"/>
</dbReference>
<feature type="region of interest" description="Disordered" evidence="18">
    <location>
        <begin position="378"/>
        <end position="434"/>
    </location>
</feature>
<protein>
    <recommendedName>
        <fullName evidence="9">Riboflavin biosynthesis protein RibD</fullName>
        <ecNumber evidence="8">1.1.1.193</ecNumber>
        <ecNumber evidence="7">3.5.4.26</ecNumber>
    </recommendedName>
</protein>
<feature type="domain" description="CMP/dCMP-type deaminase" evidence="19">
    <location>
        <begin position="4"/>
        <end position="126"/>
    </location>
</feature>
<dbReference type="PANTHER" id="PTHR38011:SF7">
    <property type="entry name" value="2,5-DIAMINO-6-RIBOSYLAMINO-4(3H)-PYRIMIDINONE 5'-PHOSPHATE REDUCTASE"/>
    <property type="match status" value="1"/>
</dbReference>
<dbReference type="PANTHER" id="PTHR38011">
    <property type="entry name" value="DIHYDROFOLATE REDUCTASE FAMILY PROTEIN (AFU_ORTHOLOGUE AFUA_8G06820)"/>
    <property type="match status" value="1"/>
</dbReference>
<evidence type="ECO:0000256" key="4">
    <source>
        <dbReference type="ARBA" id="ARBA00004910"/>
    </source>
</evidence>